<dbReference type="InterPro" id="IPR048271">
    <property type="entry name" value="PNMA_N"/>
</dbReference>
<evidence type="ECO:0000256" key="1">
    <source>
        <dbReference type="SAM" id="MobiDB-lite"/>
    </source>
</evidence>
<feature type="domain" description="Paraneoplastic antigen Ma-like C-terminal" evidence="2">
    <location>
        <begin position="162"/>
        <end position="322"/>
    </location>
</feature>
<protein>
    <submittedName>
        <fullName evidence="5">Paraneoplastic antigen-like protein 5</fullName>
    </submittedName>
</protein>
<dbReference type="Proteomes" id="UP000694851">
    <property type="component" value="Unplaced"/>
</dbReference>
<feature type="domain" description="Paraneoplastic antigen Ma-like N-terminal" evidence="3">
    <location>
        <begin position="3"/>
        <end position="93"/>
    </location>
</feature>
<dbReference type="AlphaFoldDB" id="A0A8B7T2C2"/>
<feature type="region of interest" description="Disordered" evidence="1">
    <location>
        <begin position="398"/>
        <end position="444"/>
    </location>
</feature>
<dbReference type="OrthoDB" id="115435at2759"/>
<evidence type="ECO:0000259" key="2">
    <source>
        <dbReference type="Pfam" id="PF14893"/>
    </source>
</evidence>
<dbReference type="Pfam" id="PF20846">
    <property type="entry name" value="PNMA_N"/>
    <property type="match status" value="1"/>
</dbReference>
<dbReference type="InterPro" id="IPR048270">
    <property type="entry name" value="PNMA_C"/>
</dbReference>
<dbReference type="CTD" id="114824"/>
<evidence type="ECO:0000313" key="4">
    <source>
        <dbReference type="Proteomes" id="UP000694851"/>
    </source>
</evidence>
<keyword evidence="4" id="KW-1185">Reference proteome</keyword>
<name>A0A8B7T2C2_HIPAR</name>
<accession>A0A8B7T2C2</accession>
<dbReference type="Pfam" id="PF14893">
    <property type="entry name" value="PNMA"/>
    <property type="match status" value="1"/>
</dbReference>
<dbReference type="PANTHER" id="PTHR23095:SF4">
    <property type="entry name" value="PARANEOPLASTIC ANTIGEN-LIKE PROTEIN 5"/>
    <property type="match status" value="1"/>
</dbReference>
<feature type="compositionally biased region" description="Low complexity" evidence="1">
    <location>
        <begin position="425"/>
        <end position="438"/>
    </location>
</feature>
<proteinExistence type="predicted"/>
<evidence type="ECO:0000259" key="3">
    <source>
        <dbReference type="Pfam" id="PF20846"/>
    </source>
</evidence>
<dbReference type="InterPro" id="IPR026523">
    <property type="entry name" value="PNMA"/>
</dbReference>
<dbReference type="GeneID" id="109394321"/>
<reference evidence="5" key="1">
    <citation type="submission" date="2025-08" db="UniProtKB">
        <authorList>
            <consortium name="RefSeq"/>
        </authorList>
    </citation>
    <scope>IDENTIFICATION</scope>
    <source>
        <tissue evidence="5">Muscle</tissue>
    </source>
</reference>
<evidence type="ECO:0000313" key="5">
    <source>
        <dbReference type="RefSeq" id="XP_019519822.1"/>
    </source>
</evidence>
<sequence>MSAVALLEDWCKGMDVDPRKALLIVGIPVECSEAEIKETIKAGLHALCTYRVVGRMFRREDSAKAIFVELSDFVNFATIPSEIPGNGGAWEVVVKPRNPDDEFITRLSYFLKNEGRRMVDVPRVLGYSTVTEGVEPEGSSQHKPINWQPLKESMWYRKLKVFSGNTFPGPGEENFEAWLEQVTEIMKIWQVAEVEKRRRLLESLRGPALSIIRMLKAGNDSITVEQCLDALKQIFGNKEDFRTSQYRFLQSFQLSGEKMSVFLLRLEPLLQKAVQHNPMSMRSTDLIRLKHVLTRANMNTSLRGKLQLLDKRGCPPTFLELMKLTRDEEELEVTMAVMKEKQMNAEKGLRDYDSPVVAETTVPIPQVFKQAGPCYDNSTQTIQERAAPLLKRRRLSGHGNGEEVCDQATCPEAENQPLPKESPQLAAGELGNEAGAGAMSHPKP</sequence>
<dbReference type="PANTHER" id="PTHR23095">
    <property type="entry name" value="PARANEOPLASTIC ANTIGEN"/>
    <property type="match status" value="1"/>
</dbReference>
<organism evidence="4 5">
    <name type="scientific">Hipposideros armiger</name>
    <name type="common">Great Himalayan leaf-nosed bat</name>
    <dbReference type="NCBI Taxonomy" id="186990"/>
    <lineage>
        <taxon>Eukaryota</taxon>
        <taxon>Metazoa</taxon>
        <taxon>Chordata</taxon>
        <taxon>Craniata</taxon>
        <taxon>Vertebrata</taxon>
        <taxon>Euteleostomi</taxon>
        <taxon>Mammalia</taxon>
        <taxon>Eutheria</taxon>
        <taxon>Laurasiatheria</taxon>
        <taxon>Chiroptera</taxon>
        <taxon>Yinpterochiroptera</taxon>
        <taxon>Rhinolophoidea</taxon>
        <taxon>Hipposideridae</taxon>
        <taxon>Hipposideros</taxon>
    </lineage>
</organism>
<dbReference type="RefSeq" id="XP_019519822.1">
    <property type="nucleotide sequence ID" value="XM_019664277.1"/>
</dbReference>
<dbReference type="KEGG" id="hai:109394321"/>
<gene>
    <name evidence="5" type="primary">PNMA5</name>
</gene>